<gene>
    <name evidence="1" type="ORF">V865_001752</name>
</gene>
<dbReference type="Proteomes" id="UP001358614">
    <property type="component" value="Chromosome 1"/>
</dbReference>
<sequence>MPDLMSLNDEIIDRIGYLLHRDNFILFPSFNPSWANFALEISPTVASDYLAFRSTCRRILSKCGLKGLHISLNVWGRLLKRLVYAPDQVKRVVSMSIDILTRADDRSSQHGQLLPPSFKTFGRLRS</sequence>
<evidence type="ECO:0000313" key="2">
    <source>
        <dbReference type="Proteomes" id="UP001358614"/>
    </source>
</evidence>
<dbReference type="AlphaFoldDB" id="A0AAX4KB06"/>
<proteinExistence type="predicted"/>
<dbReference type="GeneID" id="91100556"/>
<dbReference type="EMBL" id="CP144089">
    <property type="protein sequence ID" value="WWD03696.1"/>
    <property type="molecule type" value="Genomic_DNA"/>
</dbReference>
<keyword evidence="2" id="KW-1185">Reference proteome</keyword>
<dbReference type="KEGG" id="ker:91100556"/>
<organism evidence="1 2">
    <name type="scientific">Kwoniella europaea PYCC6329</name>
    <dbReference type="NCBI Taxonomy" id="1423913"/>
    <lineage>
        <taxon>Eukaryota</taxon>
        <taxon>Fungi</taxon>
        <taxon>Dikarya</taxon>
        <taxon>Basidiomycota</taxon>
        <taxon>Agaricomycotina</taxon>
        <taxon>Tremellomycetes</taxon>
        <taxon>Tremellales</taxon>
        <taxon>Cryptococcaceae</taxon>
        <taxon>Kwoniella</taxon>
    </lineage>
</organism>
<accession>A0AAX4KB06</accession>
<evidence type="ECO:0000313" key="1">
    <source>
        <dbReference type="EMBL" id="WWD03696.1"/>
    </source>
</evidence>
<protein>
    <submittedName>
        <fullName evidence="1">Uncharacterized protein</fullName>
    </submittedName>
</protein>
<dbReference type="RefSeq" id="XP_066081663.1">
    <property type="nucleotide sequence ID" value="XM_066225566.1"/>
</dbReference>
<name>A0AAX4KB06_9TREE</name>
<reference evidence="1 2" key="1">
    <citation type="submission" date="2024-01" db="EMBL/GenBank/DDBJ databases">
        <title>Comparative genomics of Cryptococcus and Kwoniella reveals pathogenesis evolution and contrasting modes of karyotype evolution via chromosome fusion or intercentromeric recombination.</title>
        <authorList>
            <person name="Coelho M.A."/>
            <person name="David-Palma M."/>
            <person name="Shea T."/>
            <person name="Bowers K."/>
            <person name="McGinley-Smith S."/>
            <person name="Mohammad A.W."/>
            <person name="Gnirke A."/>
            <person name="Yurkov A.M."/>
            <person name="Nowrousian M."/>
            <person name="Sun S."/>
            <person name="Cuomo C.A."/>
            <person name="Heitman J."/>
        </authorList>
    </citation>
    <scope>NUCLEOTIDE SEQUENCE [LARGE SCALE GENOMIC DNA]</scope>
    <source>
        <strain evidence="1 2">PYCC6329</strain>
    </source>
</reference>